<protein>
    <submittedName>
        <fullName evidence="1">Uncharacterized protein</fullName>
    </submittedName>
</protein>
<reference evidence="2" key="1">
    <citation type="journal article" date="2007" name="Nature">
        <title>The grapevine genome sequence suggests ancestral hexaploidization in major angiosperm phyla.</title>
        <authorList>
            <consortium name="The French-Italian Public Consortium for Grapevine Genome Characterization."/>
            <person name="Jaillon O."/>
            <person name="Aury J.-M."/>
            <person name="Noel B."/>
            <person name="Policriti A."/>
            <person name="Clepet C."/>
            <person name="Casagrande A."/>
            <person name="Choisne N."/>
            <person name="Aubourg S."/>
            <person name="Vitulo N."/>
            <person name="Jubin C."/>
            <person name="Vezzi A."/>
            <person name="Legeai F."/>
            <person name="Hugueney P."/>
            <person name="Dasilva C."/>
            <person name="Horner D."/>
            <person name="Mica E."/>
            <person name="Jublot D."/>
            <person name="Poulain J."/>
            <person name="Bruyere C."/>
            <person name="Billault A."/>
            <person name="Segurens B."/>
            <person name="Gouyvenoux M."/>
            <person name="Ugarte E."/>
            <person name="Cattonaro F."/>
            <person name="Anthouard V."/>
            <person name="Vico V."/>
            <person name="Del Fabbro C."/>
            <person name="Alaux M."/>
            <person name="Di Gaspero G."/>
            <person name="Dumas V."/>
            <person name="Felice N."/>
            <person name="Paillard S."/>
            <person name="Juman I."/>
            <person name="Moroldo M."/>
            <person name="Scalabrin S."/>
            <person name="Canaguier A."/>
            <person name="Le Clainche I."/>
            <person name="Malacrida G."/>
            <person name="Durand E."/>
            <person name="Pesole G."/>
            <person name="Laucou V."/>
            <person name="Chatelet P."/>
            <person name="Merdinoglu D."/>
            <person name="Delledonne M."/>
            <person name="Pezzotti M."/>
            <person name="Lecharny A."/>
            <person name="Scarpelli C."/>
            <person name="Artiguenave F."/>
            <person name="Pe M.E."/>
            <person name="Valle G."/>
            <person name="Morgante M."/>
            <person name="Caboche M."/>
            <person name="Adam-Blondon A.-F."/>
            <person name="Weissenbach J."/>
            <person name="Quetier F."/>
            <person name="Wincker P."/>
        </authorList>
    </citation>
    <scope>NUCLEOTIDE SEQUENCE [LARGE SCALE GENOMIC DNA]</scope>
    <source>
        <strain evidence="2">cv. Pinot noir / PN40024</strain>
    </source>
</reference>
<evidence type="ECO:0000313" key="1">
    <source>
        <dbReference type="EMBL" id="CCB57625.1"/>
    </source>
</evidence>
<gene>
    <name evidence="1" type="ordered locus">VIT_14s0006g00770</name>
</gene>
<evidence type="ECO:0000313" key="2">
    <source>
        <dbReference type="Proteomes" id="UP000009183"/>
    </source>
</evidence>
<accession>F6HSI5</accession>
<dbReference type="HOGENOM" id="CLU_199342_0_0_1"/>
<proteinExistence type="predicted"/>
<sequence>MVVVKGKLNAASSRVAGDQKNLKSVGLSFEVYSENERVNIGSRDSVGPSSTGNLCSSTKGLLRAIQVIQKFL</sequence>
<dbReference type="PaxDb" id="29760-VIT_14s0006g00770.t01"/>
<dbReference type="EMBL" id="FN596245">
    <property type="protein sequence ID" value="CCB57625.1"/>
    <property type="molecule type" value="Genomic_DNA"/>
</dbReference>
<dbReference type="Proteomes" id="UP000009183">
    <property type="component" value="Chromosome 14"/>
</dbReference>
<organism evidence="1 2">
    <name type="scientific">Vitis vinifera</name>
    <name type="common">Grape</name>
    <dbReference type="NCBI Taxonomy" id="29760"/>
    <lineage>
        <taxon>Eukaryota</taxon>
        <taxon>Viridiplantae</taxon>
        <taxon>Streptophyta</taxon>
        <taxon>Embryophyta</taxon>
        <taxon>Tracheophyta</taxon>
        <taxon>Spermatophyta</taxon>
        <taxon>Magnoliopsida</taxon>
        <taxon>eudicotyledons</taxon>
        <taxon>Gunneridae</taxon>
        <taxon>Pentapetalae</taxon>
        <taxon>rosids</taxon>
        <taxon>Vitales</taxon>
        <taxon>Vitaceae</taxon>
        <taxon>Viteae</taxon>
        <taxon>Vitis</taxon>
    </lineage>
</organism>
<dbReference type="AlphaFoldDB" id="F6HSI5"/>
<name>F6HSI5_VITVI</name>
<dbReference type="InParanoid" id="F6HSI5"/>
<keyword evidence="2" id="KW-1185">Reference proteome</keyword>